<proteinExistence type="predicted"/>
<dbReference type="HOGENOM" id="CLU_1217641_0_0_2"/>
<accession>A0A0F7CL81</accession>
<dbReference type="Proteomes" id="UP000067434">
    <property type="component" value="Chromosome"/>
</dbReference>
<evidence type="ECO:0000256" key="1">
    <source>
        <dbReference type="SAM" id="Coils"/>
    </source>
</evidence>
<evidence type="ECO:0000313" key="2">
    <source>
        <dbReference type="EMBL" id="AKG38951.1"/>
    </source>
</evidence>
<name>A0A0F7CL81_9CREN</name>
<keyword evidence="1" id="KW-0175">Coiled coil</keyword>
<keyword evidence="3" id="KW-1185">Reference proteome</keyword>
<dbReference type="PATRIC" id="fig|1550241.5.peg.1324"/>
<feature type="coiled-coil region" evidence="1">
    <location>
        <begin position="55"/>
        <end position="163"/>
    </location>
</feature>
<protein>
    <submittedName>
        <fullName evidence="2">Uncharacterized protein</fullName>
    </submittedName>
</protein>
<dbReference type="KEGG" id="thf:MA03_06380"/>
<gene>
    <name evidence="2" type="ORF">MA03_06380</name>
</gene>
<feature type="coiled-coil region" evidence="1">
    <location>
        <begin position="190"/>
        <end position="224"/>
    </location>
</feature>
<reference evidence="2 3" key="1">
    <citation type="journal article" date="2015" name="Stand. Genomic Sci.">
        <title>Complete genome sequence of and proposal of Thermofilum uzonense sp. nov. a novel hyperthermophilic crenarchaeon and emended description of the genus Thermofilum.</title>
        <authorList>
            <person name="Toshchakov S.V."/>
            <person name="Korzhenkov A.A."/>
            <person name="Samarov N.I."/>
            <person name="Mazunin I.O."/>
            <person name="Mozhey O.I."/>
            <person name="Shmyr I.S."/>
            <person name="Derbikova K.S."/>
            <person name="Taranov E.A."/>
            <person name="Dominova I.N."/>
            <person name="Bonch-Osmolovskaya E.A."/>
            <person name="Patrushev M.V."/>
            <person name="Podosokorskaya O.A."/>
            <person name="Kublanov I.V."/>
        </authorList>
    </citation>
    <scope>NUCLEOTIDE SEQUENCE [LARGE SCALE GENOMIC DNA]</scope>
    <source>
        <strain evidence="2 3">1807-2</strain>
    </source>
</reference>
<dbReference type="STRING" id="1550241.MA03_06380"/>
<sequence>MEYWECPYYIEWRKKSTEEKKPVEQIVPAPQPQTQIKIEKPETLSPEVKEERTGLEKITEEIDTLITRASELSRIWEEYERDAREVIEKWENLRDYLEKELLSVKSSINTLTEELERIETKHKLGILDDTHYQELRSEIDSKISQKNSEMDNIKRKLDELDRLVIPHYKRVKVAEVKPEIAKIRLALNKLEQKFKEGEVAEETYRRLRAELEAKLKRLERIREEVEE</sequence>
<dbReference type="EMBL" id="CP009961">
    <property type="protein sequence ID" value="AKG38951.1"/>
    <property type="molecule type" value="Genomic_DNA"/>
</dbReference>
<dbReference type="AlphaFoldDB" id="A0A0F7CL81"/>
<organism evidence="2 3">
    <name type="scientific">Infirmifilum uzonense</name>
    <dbReference type="NCBI Taxonomy" id="1550241"/>
    <lineage>
        <taxon>Archaea</taxon>
        <taxon>Thermoproteota</taxon>
        <taxon>Thermoprotei</taxon>
        <taxon>Thermofilales</taxon>
        <taxon>Thermofilaceae</taxon>
        <taxon>Infirmifilum</taxon>
    </lineage>
</organism>
<evidence type="ECO:0000313" key="3">
    <source>
        <dbReference type="Proteomes" id="UP000067434"/>
    </source>
</evidence>